<comment type="caution">
    <text evidence="3">The sequence shown here is derived from an EMBL/GenBank/DDBJ whole genome shotgun (WGS) entry which is preliminary data.</text>
</comment>
<dbReference type="InterPro" id="IPR000408">
    <property type="entry name" value="Reg_chr_condens"/>
</dbReference>
<dbReference type="PANTHER" id="PTHR45982:SF1">
    <property type="entry name" value="REGULATOR OF CHROMOSOME CONDENSATION"/>
    <property type="match status" value="1"/>
</dbReference>
<organism evidence="3 4">
    <name type="scientific">Anaeramoeba flamelloides</name>
    <dbReference type="NCBI Taxonomy" id="1746091"/>
    <lineage>
        <taxon>Eukaryota</taxon>
        <taxon>Metamonada</taxon>
        <taxon>Anaeramoebidae</taxon>
        <taxon>Anaeramoeba</taxon>
    </lineage>
</organism>
<accession>A0AAV7YFI6</accession>
<dbReference type="InterPro" id="IPR009091">
    <property type="entry name" value="RCC1/BLIP-II"/>
</dbReference>
<name>A0AAV7YFI6_9EUKA</name>
<reference evidence="3" key="1">
    <citation type="submission" date="2022-08" db="EMBL/GenBank/DDBJ databases">
        <title>Novel sulphate-reducing endosymbionts in the free-living metamonad Anaeramoeba.</title>
        <authorList>
            <person name="Jerlstrom-Hultqvist J."/>
            <person name="Cepicka I."/>
            <person name="Gallot-Lavallee L."/>
            <person name="Salas-Leiva D."/>
            <person name="Curtis B.A."/>
            <person name="Zahonova K."/>
            <person name="Pipaliya S."/>
            <person name="Dacks J."/>
            <person name="Roger A.J."/>
        </authorList>
    </citation>
    <scope>NUCLEOTIDE SEQUENCE</scope>
    <source>
        <strain evidence="3">Busselton2</strain>
    </source>
</reference>
<dbReference type="Gene3D" id="2.130.10.30">
    <property type="entry name" value="Regulator of chromosome condensation 1/beta-lactamase-inhibitor protein II"/>
    <property type="match status" value="1"/>
</dbReference>
<dbReference type="Proteomes" id="UP001146793">
    <property type="component" value="Unassembled WGS sequence"/>
</dbReference>
<gene>
    <name evidence="3" type="ORF">M0812_28701</name>
</gene>
<feature type="domain" description="BTB" evidence="2">
    <location>
        <begin position="508"/>
        <end position="567"/>
    </location>
</feature>
<dbReference type="Pfam" id="PF00415">
    <property type="entry name" value="RCC1"/>
    <property type="match status" value="1"/>
</dbReference>
<evidence type="ECO:0000313" key="3">
    <source>
        <dbReference type="EMBL" id="KAJ3426249.1"/>
    </source>
</evidence>
<dbReference type="InterPro" id="IPR011333">
    <property type="entry name" value="SKP1/BTB/POZ_sf"/>
</dbReference>
<dbReference type="EMBL" id="JANTQA010000070">
    <property type="protein sequence ID" value="KAJ3426249.1"/>
    <property type="molecule type" value="Genomic_DNA"/>
</dbReference>
<dbReference type="SUPFAM" id="SSF54695">
    <property type="entry name" value="POZ domain"/>
    <property type="match status" value="1"/>
</dbReference>
<evidence type="ECO:0000256" key="1">
    <source>
        <dbReference type="PROSITE-ProRule" id="PRU00235"/>
    </source>
</evidence>
<dbReference type="Gene3D" id="3.30.710.10">
    <property type="entry name" value="Potassium Channel Kv1.1, Chain A"/>
    <property type="match status" value="2"/>
</dbReference>
<dbReference type="PROSITE" id="PS50097">
    <property type="entry name" value="BTB"/>
    <property type="match status" value="1"/>
</dbReference>
<dbReference type="PROSITE" id="PS50012">
    <property type="entry name" value="RCC1_3"/>
    <property type="match status" value="1"/>
</dbReference>
<dbReference type="CDD" id="cd18186">
    <property type="entry name" value="BTB_POZ_ZBTB_KLHL-like"/>
    <property type="match status" value="1"/>
</dbReference>
<sequence>MSKSSSVYLTGPKKFSFITNEKNNNLPKWTESKIKKTQTIKKIVCGRRIHFLIWKKPDKLEFYHEYKKKRKYQLPKNETIKDIVSSYETYQILTESGKVWSLANSNRYKEVPLLDADQSTFEKIRPVTFFKEKKLFVNSLVMGFTSCYYLCNGDQLYASGSNEEGSLGIGQEGGREPMPVYVQDKVTKIFSGSHALNFFFTTSKPDLFYACGSNYYGELGIGSTVSQISPVVVKNFQGSEIMTVSLGYSHSILINKKGQTFSCGRKGTNGHGVDKAIFTLIPQLKEKKAVQLAIGSSQILVLTDHNELYGWGFNENRHPTDEFENNNSNNFPKKISLPGYFTNYLDSKDMIRIVSGTFVSFLYLDFKNALLQDLGLLFESQKFCDCEIGTLGNTTPAHKALVECRTKLTIDQIQKKLFGEKSTINKEQTLSFLKWVYHDEISDLEKLEQNFGALQLTFPPFVDNTLEKDIAQLYQDDDSKDFKILAKIDKIDQENEDKDEEEEEGNYEEIPVHKFILLARSGLFREMFDNVNEKDNINKVKDYSQKTIESLEILIKYFYTNSIKLTADQDPELIVDELSDAVEYYQLNDQCNLESELLKIKMQFDLN</sequence>
<dbReference type="SUPFAM" id="SSF50985">
    <property type="entry name" value="RCC1/BLIP-II"/>
    <property type="match status" value="1"/>
</dbReference>
<dbReference type="Pfam" id="PF00651">
    <property type="entry name" value="BTB"/>
    <property type="match status" value="1"/>
</dbReference>
<dbReference type="PANTHER" id="PTHR45982">
    <property type="entry name" value="REGULATOR OF CHROMOSOME CONDENSATION"/>
    <property type="match status" value="1"/>
</dbReference>
<dbReference type="AlphaFoldDB" id="A0AAV7YFI6"/>
<evidence type="ECO:0000313" key="4">
    <source>
        <dbReference type="Proteomes" id="UP001146793"/>
    </source>
</evidence>
<evidence type="ECO:0000259" key="2">
    <source>
        <dbReference type="PROSITE" id="PS50097"/>
    </source>
</evidence>
<protein>
    <submittedName>
        <fullName evidence="3">Btk-binding protein-related</fullName>
    </submittedName>
</protein>
<dbReference type="InterPro" id="IPR000210">
    <property type="entry name" value="BTB/POZ_dom"/>
</dbReference>
<dbReference type="InterPro" id="IPR051553">
    <property type="entry name" value="Ran_GTPase-activating"/>
</dbReference>
<proteinExistence type="predicted"/>
<feature type="repeat" description="RCC1" evidence="1">
    <location>
        <begin position="206"/>
        <end position="257"/>
    </location>
</feature>